<reference evidence="5 6" key="1">
    <citation type="submission" date="2020-08" db="EMBL/GenBank/DDBJ databases">
        <title>A Genomic Blueprint of the Chicken Gut Microbiome.</title>
        <authorList>
            <person name="Gilroy R."/>
            <person name="Ravi A."/>
            <person name="Getino M."/>
            <person name="Pursley I."/>
            <person name="Horton D.L."/>
            <person name="Alikhan N.-F."/>
            <person name="Baker D."/>
            <person name="Gharbi K."/>
            <person name="Hall N."/>
            <person name="Watson M."/>
            <person name="Adriaenssens E.M."/>
            <person name="Foster-Nyarko E."/>
            <person name="Jarju S."/>
            <person name="Secka A."/>
            <person name="Antonio M."/>
            <person name="Oren A."/>
            <person name="Chaudhuri R."/>
            <person name="La Ragione R.M."/>
            <person name="Hildebrand F."/>
            <person name="Pallen M.J."/>
        </authorList>
    </citation>
    <scope>NUCLEOTIDE SEQUENCE [LARGE SCALE GENOMIC DNA]</scope>
    <source>
        <strain evidence="5 6">Sa3CUN1</strain>
    </source>
</reference>
<evidence type="ECO:0000313" key="5">
    <source>
        <dbReference type="EMBL" id="MBD7914432.1"/>
    </source>
</evidence>
<protein>
    <submittedName>
        <fullName evidence="5">Helix-turn-helix transcriptional regulator</fullName>
    </submittedName>
</protein>
<sequence>MDKNLILEQISKMIDKNIDGYYSLNLLKNGKGTLISEEKYISLIIVYGIVSIEINSKIINLVEGNIVLVKYASNIKYVNNEKNSKICVVNFKEEFFDSNLKYQMADCPIFYDFIRLDNKKLEYLVFDITTYNIIKKYLNIFLYEVSTISENNEKLVKAALVLFLSNLHNFHKDSLIISESSMMENYDIGRWLKYMVDNYSTVTLNSMAKDFNFNPTYFSMRFKNLAKDSFSNKLREIKLEKSKWLLITTDLSVQNISEIIGFKEKSYFFRIFKKRYGMTPLKYRKFSRDLRN</sequence>
<organism evidence="5 6">
    <name type="scientific">Clostridium gallinarum</name>
    <dbReference type="NCBI Taxonomy" id="2762246"/>
    <lineage>
        <taxon>Bacteria</taxon>
        <taxon>Bacillati</taxon>
        <taxon>Bacillota</taxon>
        <taxon>Clostridia</taxon>
        <taxon>Eubacteriales</taxon>
        <taxon>Clostridiaceae</taxon>
        <taxon>Clostridium</taxon>
    </lineage>
</organism>
<evidence type="ECO:0000256" key="2">
    <source>
        <dbReference type="ARBA" id="ARBA00023125"/>
    </source>
</evidence>
<dbReference type="PROSITE" id="PS01124">
    <property type="entry name" value="HTH_ARAC_FAMILY_2"/>
    <property type="match status" value="1"/>
</dbReference>
<dbReference type="PANTHER" id="PTHR43280:SF2">
    <property type="entry name" value="HTH-TYPE TRANSCRIPTIONAL REGULATOR EXSA"/>
    <property type="match status" value="1"/>
</dbReference>
<keyword evidence="3" id="KW-0804">Transcription</keyword>
<dbReference type="InterPro" id="IPR020449">
    <property type="entry name" value="Tscrpt_reg_AraC-type_HTH"/>
</dbReference>
<evidence type="ECO:0000256" key="3">
    <source>
        <dbReference type="ARBA" id="ARBA00023163"/>
    </source>
</evidence>
<feature type="domain" description="HTH araC/xylS-type" evidence="4">
    <location>
        <begin position="189"/>
        <end position="286"/>
    </location>
</feature>
<keyword evidence="2" id="KW-0238">DNA-binding</keyword>
<proteinExistence type="predicted"/>
<dbReference type="PROSITE" id="PS00041">
    <property type="entry name" value="HTH_ARAC_FAMILY_1"/>
    <property type="match status" value="1"/>
</dbReference>
<dbReference type="InterPro" id="IPR009057">
    <property type="entry name" value="Homeodomain-like_sf"/>
</dbReference>
<comment type="caution">
    <text evidence="5">The sequence shown here is derived from an EMBL/GenBank/DDBJ whole genome shotgun (WGS) entry which is preliminary data.</text>
</comment>
<dbReference type="PANTHER" id="PTHR43280">
    <property type="entry name" value="ARAC-FAMILY TRANSCRIPTIONAL REGULATOR"/>
    <property type="match status" value="1"/>
</dbReference>
<dbReference type="Pfam" id="PF12833">
    <property type="entry name" value="HTH_18"/>
    <property type="match status" value="1"/>
</dbReference>
<name>A0ABR8Q1X6_9CLOT</name>
<dbReference type="SMART" id="SM00342">
    <property type="entry name" value="HTH_ARAC"/>
    <property type="match status" value="1"/>
</dbReference>
<dbReference type="RefSeq" id="WP_191749035.1">
    <property type="nucleotide sequence ID" value="NZ_JACSQZ010000011.1"/>
</dbReference>
<dbReference type="Gene3D" id="1.10.10.60">
    <property type="entry name" value="Homeodomain-like"/>
    <property type="match status" value="2"/>
</dbReference>
<dbReference type="EMBL" id="JACSQZ010000011">
    <property type="protein sequence ID" value="MBD7914432.1"/>
    <property type="molecule type" value="Genomic_DNA"/>
</dbReference>
<keyword evidence="1" id="KW-0805">Transcription regulation</keyword>
<keyword evidence="6" id="KW-1185">Reference proteome</keyword>
<dbReference type="PRINTS" id="PR00032">
    <property type="entry name" value="HTHARAC"/>
</dbReference>
<evidence type="ECO:0000256" key="1">
    <source>
        <dbReference type="ARBA" id="ARBA00023015"/>
    </source>
</evidence>
<gene>
    <name evidence="5" type="ORF">H9660_04675</name>
</gene>
<evidence type="ECO:0000313" key="6">
    <source>
        <dbReference type="Proteomes" id="UP000640335"/>
    </source>
</evidence>
<evidence type="ECO:0000259" key="4">
    <source>
        <dbReference type="PROSITE" id="PS01124"/>
    </source>
</evidence>
<dbReference type="SUPFAM" id="SSF46689">
    <property type="entry name" value="Homeodomain-like"/>
    <property type="match status" value="1"/>
</dbReference>
<accession>A0ABR8Q1X6</accession>
<dbReference type="InterPro" id="IPR018062">
    <property type="entry name" value="HTH_AraC-typ_CS"/>
</dbReference>
<dbReference type="Proteomes" id="UP000640335">
    <property type="component" value="Unassembled WGS sequence"/>
</dbReference>
<dbReference type="InterPro" id="IPR018060">
    <property type="entry name" value="HTH_AraC"/>
</dbReference>